<dbReference type="OrthoDB" id="3358963at2759"/>
<evidence type="ECO:0008006" key="4">
    <source>
        <dbReference type="Google" id="ProtNLM"/>
    </source>
</evidence>
<feature type="region of interest" description="Disordered" evidence="1">
    <location>
        <begin position="225"/>
        <end position="461"/>
    </location>
</feature>
<feature type="region of interest" description="Disordered" evidence="1">
    <location>
        <begin position="582"/>
        <end position="601"/>
    </location>
</feature>
<feature type="compositionally biased region" description="Pro residues" evidence="1">
    <location>
        <begin position="283"/>
        <end position="330"/>
    </location>
</feature>
<feature type="compositionally biased region" description="Pro residues" evidence="1">
    <location>
        <begin position="228"/>
        <end position="241"/>
    </location>
</feature>
<dbReference type="SUPFAM" id="SSF52113">
    <property type="entry name" value="BRCT domain"/>
    <property type="match status" value="1"/>
</dbReference>
<comment type="caution">
    <text evidence="2">The sequence shown here is derived from an EMBL/GenBank/DDBJ whole genome shotgun (WGS) entry which is preliminary data.</text>
</comment>
<feature type="compositionally biased region" description="Low complexity" evidence="1">
    <location>
        <begin position="373"/>
        <end position="388"/>
    </location>
</feature>
<dbReference type="Gene3D" id="1.10.10.60">
    <property type="entry name" value="Homeodomain-like"/>
    <property type="match status" value="1"/>
</dbReference>
<keyword evidence="3" id="KW-1185">Reference proteome</keyword>
<dbReference type="InterPro" id="IPR036420">
    <property type="entry name" value="BRCT_dom_sf"/>
</dbReference>
<sequence>MAPVRTSARRGGHPESSPVHDADTNDPTANKTLFLDPMMGTPLAMYVEKDVEEKDVITEMIINHGGTVSQGYSGVTYILGEMLFLHGPINKGGKPSSMYHARFVWRPPASSFRTVTGYWSSISPMGQTSALLQLYINILASLNLRKEFKHSYRLSSLPEFFQAIDPHKPSGQNLWRQYSTKKGKVVLNAEWVRECVKANQLQTYHSDWAGCKVTGTETVYQIARPPAEEPPAPSAPAPAPAPATASSSRPMQAIHPHALQAPMPPPPVDTMNPYFQVYGGPPRGMPGAPPPPPPQQWQVPMPPPPHLHPQPPAPGAPHPHMIPRPSPGPSSQPHYRDDTWQGYNPPEDIPGQPAPYDYRYREEQSGWVPGPGPYYEPQYEPGYAQPPYMDEQQEQSSGANSVTGQSQIQGGSVPPAGPSGDTTDKPRGRRRTRVQPAPAAPASSLVVSKNPPARSPTPPSRVIKSTYGGNLFTADDVLYLKKYIEYCQDQCLVLSLREICERIAVKAPHHTFYSWRRYCNKHQIRLGGYAMAHDRSESPSMNDDLGMDVDGERGMGSRAAETSGPVAGPSTVRLDMAAATAAAAAAPRRDRSPTPPRALFRSTTGKGVAFTQEDVMFLIRFMEYRKSRGDLDMVAFWKDVAVKAPHHSRASWMKFWRRHKHELSPNEGDEPLPAPPDKKMRYSKEDDALLAKYFYNKPDGTSDKIFQAFGRLNPHHPWKGWQEHHRIHKTKIEHLMQLISQGEDIDAYVQNES</sequence>
<organism evidence="2 3">
    <name type="scientific">Psilocybe cf. subviscida</name>
    <dbReference type="NCBI Taxonomy" id="2480587"/>
    <lineage>
        <taxon>Eukaryota</taxon>
        <taxon>Fungi</taxon>
        <taxon>Dikarya</taxon>
        <taxon>Basidiomycota</taxon>
        <taxon>Agaricomycotina</taxon>
        <taxon>Agaricomycetes</taxon>
        <taxon>Agaricomycetidae</taxon>
        <taxon>Agaricales</taxon>
        <taxon>Agaricineae</taxon>
        <taxon>Strophariaceae</taxon>
        <taxon>Psilocybe</taxon>
    </lineage>
</organism>
<accession>A0A8H5BUD9</accession>
<name>A0A8H5BUD9_9AGAR</name>
<evidence type="ECO:0000256" key="1">
    <source>
        <dbReference type="SAM" id="MobiDB-lite"/>
    </source>
</evidence>
<proteinExistence type="predicted"/>
<dbReference type="EMBL" id="JAACJJ010000003">
    <property type="protein sequence ID" value="KAF5328703.1"/>
    <property type="molecule type" value="Genomic_DNA"/>
</dbReference>
<dbReference type="Proteomes" id="UP000567179">
    <property type="component" value="Unassembled WGS sequence"/>
</dbReference>
<dbReference type="CDD" id="cd11655">
    <property type="entry name" value="rap1_myb-like"/>
    <property type="match status" value="1"/>
</dbReference>
<feature type="compositionally biased region" description="Polar residues" evidence="1">
    <location>
        <begin position="394"/>
        <end position="410"/>
    </location>
</feature>
<evidence type="ECO:0000313" key="2">
    <source>
        <dbReference type="EMBL" id="KAF5328703.1"/>
    </source>
</evidence>
<evidence type="ECO:0000313" key="3">
    <source>
        <dbReference type="Proteomes" id="UP000567179"/>
    </source>
</evidence>
<protein>
    <recommendedName>
        <fullName evidence="4">BRCT domain-containing protein</fullName>
    </recommendedName>
</protein>
<dbReference type="AlphaFoldDB" id="A0A8H5BUD9"/>
<gene>
    <name evidence="2" type="ORF">D9619_011711</name>
</gene>
<feature type="region of interest" description="Disordered" evidence="1">
    <location>
        <begin position="1"/>
        <end position="32"/>
    </location>
</feature>
<reference evidence="2 3" key="1">
    <citation type="journal article" date="2020" name="ISME J.">
        <title>Uncovering the hidden diversity of litter-decomposition mechanisms in mushroom-forming fungi.</title>
        <authorList>
            <person name="Floudas D."/>
            <person name="Bentzer J."/>
            <person name="Ahren D."/>
            <person name="Johansson T."/>
            <person name="Persson P."/>
            <person name="Tunlid A."/>
        </authorList>
    </citation>
    <scope>NUCLEOTIDE SEQUENCE [LARGE SCALE GENOMIC DNA]</scope>
    <source>
        <strain evidence="2 3">CBS 101986</strain>
    </source>
</reference>